<dbReference type="AlphaFoldDB" id="A0A0K0D1C4"/>
<evidence type="ECO:0000313" key="3">
    <source>
        <dbReference type="WBParaSite" id="ACAC_0000386901-mRNA-1"/>
    </source>
</evidence>
<evidence type="ECO:0000313" key="2">
    <source>
        <dbReference type="Proteomes" id="UP000035642"/>
    </source>
</evidence>
<evidence type="ECO:0000259" key="1">
    <source>
        <dbReference type="PROSITE" id="PS50181"/>
    </source>
</evidence>
<dbReference type="PROSITE" id="PS50181">
    <property type="entry name" value="FBOX"/>
    <property type="match status" value="1"/>
</dbReference>
<feature type="domain" description="F-box" evidence="1">
    <location>
        <begin position="53"/>
        <end position="100"/>
    </location>
</feature>
<dbReference type="Gene3D" id="1.20.1280.50">
    <property type="match status" value="1"/>
</dbReference>
<organism evidence="2 3">
    <name type="scientific">Angiostrongylus cantonensis</name>
    <name type="common">Rat lungworm</name>
    <dbReference type="NCBI Taxonomy" id="6313"/>
    <lineage>
        <taxon>Eukaryota</taxon>
        <taxon>Metazoa</taxon>
        <taxon>Ecdysozoa</taxon>
        <taxon>Nematoda</taxon>
        <taxon>Chromadorea</taxon>
        <taxon>Rhabditida</taxon>
        <taxon>Rhabditina</taxon>
        <taxon>Rhabditomorpha</taxon>
        <taxon>Strongyloidea</taxon>
        <taxon>Metastrongylidae</taxon>
        <taxon>Angiostrongylus</taxon>
    </lineage>
</organism>
<keyword evidence="2" id="KW-1185">Reference proteome</keyword>
<protein>
    <submittedName>
        <fullName evidence="3">F-box domain-containing protein</fullName>
    </submittedName>
</protein>
<proteinExistence type="predicted"/>
<dbReference type="CDD" id="cd09917">
    <property type="entry name" value="F-box_SF"/>
    <property type="match status" value="1"/>
</dbReference>
<reference evidence="2" key="1">
    <citation type="submission" date="2012-09" db="EMBL/GenBank/DDBJ databases">
        <authorList>
            <person name="Martin A.A."/>
        </authorList>
    </citation>
    <scope>NUCLEOTIDE SEQUENCE</scope>
</reference>
<sequence length="188" mass="22095">MLSEFEDLETRQITIEHPRKTMSQKNSGILNENNISFFIFQITFLGRIFFCQRSEFQQCPISVLVRIFGILDCKSLLNCELTCKRWSSVFRENLQQLPKLQTNQIRILFDEAGIFIFPVDEKKCPARYDMPSLPDLERRLRHLTTQSLFIRGLIPTESVPVLRFLLSVTLRPKFSPDMHSFFDELTRG</sequence>
<reference evidence="3" key="2">
    <citation type="submission" date="2017-02" db="UniProtKB">
        <authorList>
            <consortium name="WormBaseParasite"/>
        </authorList>
    </citation>
    <scope>IDENTIFICATION</scope>
</reference>
<dbReference type="Proteomes" id="UP000035642">
    <property type="component" value="Unassembled WGS sequence"/>
</dbReference>
<dbReference type="Pfam" id="PF12937">
    <property type="entry name" value="F-box-like"/>
    <property type="match status" value="1"/>
</dbReference>
<name>A0A0K0D1C4_ANGCA</name>
<dbReference type="WBParaSite" id="ACAC_0000386901-mRNA-1">
    <property type="protein sequence ID" value="ACAC_0000386901-mRNA-1"/>
    <property type="gene ID" value="ACAC_0000386901"/>
</dbReference>
<dbReference type="InterPro" id="IPR001810">
    <property type="entry name" value="F-box_dom"/>
</dbReference>
<dbReference type="InterPro" id="IPR036047">
    <property type="entry name" value="F-box-like_dom_sf"/>
</dbReference>
<dbReference type="SUPFAM" id="SSF81383">
    <property type="entry name" value="F-box domain"/>
    <property type="match status" value="1"/>
</dbReference>
<accession>A0A0K0D1C4</accession>